<dbReference type="AlphaFoldDB" id="A0A136JKG2"/>
<proteinExistence type="predicted"/>
<protein>
    <recommendedName>
        <fullName evidence="4">Ankyrin repeat-containing domain protein</fullName>
    </recommendedName>
</protein>
<evidence type="ECO:0000313" key="2">
    <source>
        <dbReference type="EMBL" id="KXJ97630.1"/>
    </source>
</evidence>
<evidence type="ECO:0008006" key="4">
    <source>
        <dbReference type="Google" id="ProtNLM"/>
    </source>
</evidence>
<evidence type="ECO:0000256" key="1">
    <source>
        <dbReference type="SAM" id="MobiDB-lite"/>
    </source>
</evidence>
<feature type="compositionally biased region" description="Low complexity" evidence="1">
    <location>
        <begin position="104"/>
        <end position="121"/>
    </location>
</feature>
<feature type="region of interest" description="Disordered" evidence="1">
    <location>
        <begin position="103"/>
        <end position="123"/>
    </location>
</feature>
<gene>
    <name evidence="2" type="ORF">Micbo1qcDRAFT_211883</name>
</gene>
<name>A0A136JKG2_9PEZI</name>
<accession>A0A136JKG2</accession>
<dbReference type="Proteomes" id="UP000070501">
    <property type="component" value="Unassembled WGS sequence"/>
</dbReference>
<organism evidence="2 3">
    <name type="scientific">Microdochium bolleyi</name>
    <dbReference type="NCBI Taxonomy" id="196109"/>
    <lineage>
        <taxon>Eukaryota</taxon>
        <taxon>Fungi</taxon>
        <taxon>Dikarya</taxon>
        <taxon>Ascomycota</taxon>
        <taxon>Pezizomycotina</taxon>
        <taxon>Sordariomycetes</taxon>
        <taxon>Xylariomycetidae</taxon>
        <taxon>Xylariales</taxon>
        <taxon>Microdochiaceae</taxon>
        <taxon>Microdochium</taxon>
    </lineage>
</organism>
<reference evidence="3" key="1">
    <citation type="submission" date="2016-02" db="EMBL/GenBank/DDBJ databases">
        <title>Draft genome sequence of Microdochium bolleyi, a fungal endophyte of beachgrass.</title>
        <authorList>
            <consortium name="DOE Joint Genome Institute"/>
            <person name="David A.S."/>
            <person name="May G."/>
            <person name="Haridas S."/>
            <person name="Lim J."/>
            <person name="Wang M."/>
            <person name="Labutti K."/>
            <person name="Lipzen A."/>
            <person name="Barry K."/>
            <person name="Grigoriev I.V."/>
        </authorList>
    </citation>
    <scope>NUCLEOTIDE SEQUENCE [LARGE SCALE GENOMIC DNA]</scope>
    <source>
        <strain evidence="3">J235TASD1</strain>
    </source>
</reference>
<dbReference type="EMBL" id="KQ964245">
    <property type="protein sequence ID" value="KXJ97630.1"/>
    <property type="molecule type" value="Genomic_DNA"/>
</dbReference>
<feature type="region of interest" description="Disordered" evidence="1">
    <location>
        <begin position="137"/>
        <end position="164"/>
    </location>
</feature>
<keyword evidence="3" id="KW-1185">Reference proteome</keyword>
<dbReference type="Gene3D" id="1.25.40.20">
    <property type="entry name" value="Ankyrin repeat-containing domain"/>
    <property type="match status" value="1"/>
</dbReference>
<evidence type="ECO:0000313" key="3">
    <source>
        <dbReference type="Proteomes" id="UP000070501"/>
    </source>
</evidence>
<dbReference type="OrthoDB" id="4776426at2759"/>
<sequence>MQRLGCSFCLNQAMTTSQPPPDHASRVELFLELSVLRYSIDPRTAVWGAPYPHDSAERRQTAAALLAEDPAIARDSIHTAVAAHDVELVRHFLSSSSVAAGIGSDTPSASTAASSAAATDTHPFDGWQPLMRLAYRRLPPPAGPRRRASAQTGRNDGEDEADLEDTPALVIAKLLLEAGADPSGGALRGDAANFHALTGVIGGGEAGQPAHPQAEALARLLLEYGAEPLDGQALYNTSLVFHGDEEGSPAGAGDKGGTRHHDDEDDDGGDEVDDDDNVFWLDFLWAACEKRYISISQHGTAHGSTETEARDLDTRAAGEHVRKRWREPMADGTLPAPPLEYLLESAVMQRQPRRTAWLVEHGADADSTTGARFA</sequence>
<dbReference type="InterPro" id="IPR036770">
    <property type="entry name" value="Ankyrin_rpt-contain_sf"/>
</dbReference>
<feature type="compositionally biased region" description="Acidic residues" evidence="1">
    <location>
        <begin position="263"/>
        <end position="273"/>
    </location>
</feature>
<dbReference type="InParanoid" id="A0A136JKG2"/>
<feature type="region of interest" description="Disordered" evidence="1">
    <location>
        <begin position="242"/>
        <end position="273"/>
    </location>
</feature>